<keyword evidence="5" id="KW-0966">Cell projection</keyword>
<dbReference type="InterPro" id="IPR001611">
    <property type="entry name" value="Leu-rich_rpt"/>
</dbReference>
<feature type="domain" description="RING-type" evidence="8">
    <location>
        <begin position="620"/>
        <end position="662"/>
    </location>
</feature>
<evidence type="ECO:0000256" key="5">
    <source>
        <dbReference type="ARBA" id="ARBA00023273"/>
    </source>
</evidence>
<dbReference type="AlphaFoldDB" id="A0A835XT07"/>
<sequence length="977" mass="97232">MDCAGYAGACGVAAPRRGPSRTLAPSGAPAAAPAAPSPSAPSPDASGLGLGEGEDELDSNGARRMSRRMVHRVCVARGLYLTPTCNTTLYLQARGGGKDMGVDLKFRRIENLEEFTGCRVLHLSNNCLTSLEGLGHMRELQALYVQNNDIRSLEGLRALGGQGGGGGGGGQGGGQQDPPQAPGSPSSCPGAESPAPPPAPAPPTPAPAPGPCLHTLNVSGNPLGAAGPGALVGLPGSLRNLHAANIGLSSAAALDALAEACPNLEVLDVSGNAALPACPEAVRALCRLRGLRVLYPGNTPLQKLPNLRRLLVSGLPRLSYLDEQPVEEVDRRGAEAWRIGGVAAEKAARLAYWAERRLAARRSTLTFAAERERRRALREAERAGADPASLQRLVGGGSDWVEDTVARRMEPALAAAAAAVGAAAAWAPRAAAAGAGEGAWAWAPHHPHLQPPPLPPAALDRLPLAPYTAAAGAPAGALPAAADAVADAVGGADDAEAWRAEGAAGEAGEAGEGLGAGEGRGPRPAEAQHRHGEKRRAEAGAEAGADEGAEPGPAPQEELGGPATESGEGQAAPASPASPAPASPAPVSAPAAPSPASPPPTTPPPPPRPLLHPVCGAAECVVCAEAFAEGEAVAVLPCGHYFHDGCIRRWLLGFSGACPVCRQPVGAQGQKGHGQGMDEPRHAAEAPQGRVRDVGREPQPPGAPEPQRGDATERGRRSEEQGEAAAAAGLVPAVAGVAASEDQPPLPPPPPPASQEVPTAVPRGGPEAPPQPPAAAAPTAVSLAARAVEVEAEVGSDSLGSAHGAGGDCRGGGGEAGGRSGGGSEAGGEEGGAARPGIVARAAWAEPEPLSPDSTAASPTAAAAAASGGAPGPEGPPQAQTQGPGEAQTPGPAPSGARWAAPRWPDAASPGEPGGFSGTHRTGGPPPAAPSASAPLAGFMGRYSHRAPLPLPRGDPDAYEEGCWELAGLRTAATPYL</sequence>
<feature type="compositionally biased region" description="Pro residues" evidence="7">
    <location>
        <begin position="194"/>
        <end position="210"/>
    </location>
</feature>
<feature type="compositionally biased region" description="Low complexity" evidence="7">
    <location>
        <begin position="776"/>
        <end position="787"/>
    </location>
</feature>
<feature type="compositionally biased region" description="Gly residues" evidence="7">
    <location>
        <begin position="508"/>
        <end position="519"/>
    </location>
</feature>
<evidence type="ECO:0000259" key="8">
    <source>
        <dbReference type="PROSITE" id="PS50089"/>
    </source>
</evidence>
<evidence type="ECO:0000313" key="9">
    <source>
        <dbReference type="EMBL" id="KAG2486365.1"/>
    </source>
</evidence>
<feature type="compositionally biased region" description="Gly residues" evidence="7">
    <location>
        <begin position="803"/>
        <end position="831"/>
    </location>
</feature>
<dbReference type="PANTHER" id="PTHR45973:SF9">
    <property type="entry name" value="LEUCINE-RICH REPEAT-CONTAINING PROTEIN 46"/>
    <property type="match status" value="1"/>
</dbReference>
<proteinExistence type="predicted"/>
<dbReference type="PROSITE" id="PS50089">
    <property type="entry name" value="ZF_RING_2"/>
    <property type="match status" value="1"/>
</dbReference>
<feature type="region of interest" description="Disordered" evidence="7">
    <location>
        <begin position="11"/>
        <end position="63"/>
    </location>
</feature>
<dbReference type="InterPro" id="IPR013083">
    <property type="entry name" value="Znf_RING/FYVE/PHD"/>
</dbReference>
<dbReference type="GO" id="GO:0005930">
    <property type="term" value="C:axoneme"/>
    <property type="evidence" value="ECO:0007669"/>
    <property type="project" value="UniProtKB-SubCell"/>
</dbReference>
<keyword evidence="6" id="KW-0479">Metal-binding</keyword>
<feature type="compositionally biased region" description="Low complexity" evidence="7">
    <location>
        <begin position="855"/>
        <end position="868"/>
    </location>
</feature>
<feature type="compositionally biased region" description="Gly residues" evidence="7">
    <location>
        <begin position="158"/>
        <end position="175"/>
    </location>
</feature>
<comment type="caution">
    <text evidence="9">The sequence shown here is derived from an EMBL/GenBank/DDBJ whole genome shotgun (WGS) entry which is preliminary data.</text>
</comment>
<dbReference type="PROSITE" id="PS51450">
    <property type="entry name" value="LRR"/>
    <property type="match status" value="2"/>
</dbReference>
<keyword evidence="10" id="KW-1185">Reference proteome</keyword>
<keyword evidence="4" id="KW-0969">Cilium</keyword>
<dbReference type="Gene3D" id="3.30.40.10">
    <property type="entry name" value="Zinc/RING finger domain, C3HC4 (zinc finger)"/>
    <property type="match status" value="1"/>
</dbReference>
<keyword evidence="6" id="KW-0863">Zinc-finger</keyword>
<feature type="compositionally biased region" description="Basic and acidic residues" evidence="7">
    <location>
        <begin position="520"/>
        <end position="539"/>
    </location>
</feature>
<dbReference type="GO" id="GO:0008270">
    <property type="term" value="F:zinc ion binding"/>
    <property type="evidence" value="ECO:0007669"/>
    <property type="project" value="UniProtKB-KW"/>
</dbReference>
<feature type="compositionally biased region" description="Low complexity" evidence="7">
    <location>
        <begin position="723"/>
        <end position="739"/>
    </location>
</feature>
<comment type="subcellular location">
    <subcellularLocation>
        <location evidence="1">Cytoplasm</location>
        <location evidence="1">Cytoskeleton</location>
        <location evidence="1">Cilium axoneme</location>
    </subcellularLocation>
</comment>
<dbReference type="EMBL" id="JAEHOE010000113">
    <property type="protein sequence ID" value="KAG2486365.1"/>
    <property type="molecule type" value="Genomic_DNA"/>
</dbReference>
<feature type="region of interest" description="Disordered" evidence="7">
    <location>
        <begin position="666"/>
        <end position="936"/>
    </location>
</feature>
<dbReference type="SUPFAM" id="SSF57850">
    <property type="entry name" value="RING/U-box"/>
    <property type="match status" value="1"/>
</dbReference>
<dbReference type="SUPFAM" id="SSF52058">
    <property type="entry name" value="L domain-like"/>
    <property type="match status" value="1"/>
</dbReference>
<dbReference type="InterPro" id="IPR050576">
    <property type="entry name" value="Cilia_flagella_integrity"/>
</dbReference>
<reference evidence="9" key="1">
    <citation type="journal article" date="2020" name="bioRxiv">
        <title>Comparative genomics of Chlamydomonas.</title>
        <authorList>
            <person name="Craig R.J."/>
            <person name="Hasan A.R."/>
            <person name="Ness R.W."/>
            <person name="Keightley P.D."/>
        </authorList>
    </citation>
    <scope>NUCLEOTIDE SEQUENCE</scope>
    <source>
        <strain evidence="9">CCAP 11/70</strain>
    </source>
</reference>
<dbReference type="CDD" id="cd16473">
    <property type="entry name" value="RING-H2_RNF103"/>
    <property type="match status" value="1"/>
</dbReference>
<feature type="region of interest" description="Disordered" evidence="7">
    <location>
        <begin position="500"/>
        <end position="605"/>
    </location>
</feature>
<feature type="compositionally biased region" description="Pro residues" evidence="7">
    <location>
        <begin position="592"/>
        <end position="605"/>
    </location>
</feature>
<evidence type="ECO:0000256" key="2">
    <source>
        <dbReference type="ARBA" id="ARBA00022614"/>
    </source>
</evidence>
<feature type="compositionally biased region" description="Pro residues" evidence="7">
    <location>
        <begin position="744"/>
        <end position="753"/>
    </location>
</feature>
<dbReference type="Proteomes" id="UP000612055">
    <property type="component" value="Unassembled WGS sequence"/>
</dbReference>
<feature type="compositionally biased region" description="Basic and acidic residues" evidence="7">
    <location>
        <begin position="676"/>
        <end position="696"/>
    </location>
</feature>
<protein>
    <recommendedName>
        <fullName evidence="8">RING-type domain-containing protein</fullName>
    </recommendedName>
</protein>
<keyword evidence="6" id="KW-0862">Zinc</keyword>
<evidence type="ECO:0000313" key="10">
    <source>
        <dbReference type="Proteomes" id="UP000612055"/>
    </source>
</evidence>
<accession>A0A835XT07</accession>
<dbReference type="OrthoDB" id="551214at2759"/>
<organism evidence="9 10">
    <name type="scientific">Edaphochlamys debaryana</name>
    <dbReference type="NCBI Taxonomy" id="47281"/>
    <lineage>
        <taxon>Eukaryota</taxon>
        <taxon>Viridiplantae</taxon>
        <taxon>Chlorophyta</taxon>
        <taxon>core chlorophytes</taxon>
        <taxon>Chlorophyceae</taxon>
        <taxon>CS clade</taxon>
        <taxon>Chlamydomonadales</taxon>
        <taxon>Chlamydomonadales incertae sedis</taxon>
        <taxon>Edaphochlamys</taxon>
    </lineage>
</organism>
<dbReference type="InterPro" id="IPR001841">
    <property type="entry name" value="Znf_RING"/>
</dbReference>
<dbReference type="InterPro" id="IPR032675">
    <property type="entry name" value="LRR_dom_sf"/>
</dbReference>
<gene>
    <name evidence="9" type="ORF">HYH03_014946</name>
</gene>
<dbReference type="Pfam" id="PF13639">
    <property type="entry name" value="zf-RING_2"/>
    <property type="match status" value="1"/>
</dbReference>
<evidence type="ECO:0000256" key="6">
    <source>
        <dbReference type="PROSITE-ProRule" id="PRU00175"/>
    </source>
</evidence>
<feature type="compositionally biased region" description="Low complexity" evidence="7">
    <location>
        <begin position="183"/>
        <end position="193"/>
    </location>
</feature>
<evidence type="ECO:0000256" key="1">
    <source>
        <dbReference type="ARBA" id="ARBA00004430"/>
    </source>
</evidence>
<dbReference type="Gene3D" id="3.80.10.10">
    <property type="entry name" value="Ribonuclease Inhibitor"/>
    <property type="match status" value="2"/>
</dbReference>
<dbReference type="InterPro" id="IPR025875">
    <property type="entry name" value="Leu-rich_rpt_4"/>
</dbReference>
<evidence type="ECO:0000256" key="4">
    <source>
        <dbReference type="ARBA" id="ARBA00023069"/>
    </source>
</evidence>
<dbReference type="Pfam" id="PF12799">
    <property type="entry name" value="LRR_4"/>
    <property type="match status" value="1"/>
</dbReference>
<feature type="compositionally biased region" description="Low complexity" evidence="7">
    <location>
        <begin position="877"/>
        <end position="889"/>
    </location>
</feature>
<feature type="region of interest" description="Disordered" evidence="7">
    <location>
        <begin position="156"/>
        <end position="213"/>
    </location>
</feature>
<feature type="compositionally biased region" description="Basic and acidic residues" evidence="7">
    <location>
        <begin position="707"/>
        <end position="720"/>
    </location>
</feature>
<keyword evidence="2" id="KW-0433">Leucine-rich repeat</keyword>
<name>A0A835XT07_9CHLO</name>
<feature type="compositionally biased region" description="Low complexity" evidence="7">
    <location>
        <begin position="24"/>
        <end position="34"/>
    </location>
</feature>
<dbReference type="PANTHER" id="PTHR45973">
    <property type="entry name" value="PROTEIN PHOSPHATASE 1 REGULATORY SUBUNIT SDS22-RELATED"/>
    <property type="match status" value="1"/>
</dbReference>
<feature type="compositionally biased region" description="Low complexity" evidence="7">
    <location>
        <begin position="897"/>
        <end position="908"/>
    </location>
</feature>
<keyword evidence="3" id="KW-0677">Repeat</keyword>
<evidence type="ECO:0000256" key="7">
    <source>
        <dbReference type="SAM" id="MobiDB-lite"/>
    </source>
</evidence>
<evidence type="ECO:0000256" key="3">
    <source>
        <dbReference type="ARBA" id="ARBA00022737"/>
    </source>
</evidence>
<dbReference type="SMART" id="SM00184">
    <property type="entry name" value="RING"/>
    <property type="match status" value="1"/>
</dbReference>